<protein>
    <recommendedName>
        <fullName evidence="3">BTB domain-containing protein</fullName>
    </recommendedName>
</protein>
<name>A0ABR1JSC3_9AGAR</name>
<evidence type="ECO:0000313" key="2">
    <source>
        <dbReference type="Proteomes" id="UP001498398"/>
    </source>
</evidence>
<dbReference type="Proteomes" id="UP001498398">
    <property type="component" value="Unassembled WGS sequence"/>
</dbReference>
<gene>
    <name evidence="1" type="ORF">VKT23_006398</name>
</gene>
<organism evidence="1 2">
    <name type="scientific">Marasmiellus scandens</name>
    <dbReference type="NCBI Taxonomy" id="2682957"/>
    <lineage>
        <taxon>Eukaryota</taxon>
        <taxon>Fungi</taxon>
        <taxon>Dikarya</taxon>
        <taxon>Basidiomycota</taxon>
        <taxon>Agaricomycotina</taxon>
        <taxon>Agaricomycetes</taxon>
        <taxon>Agaricomycetidae</taxon>
        <taxon>Agaricales</taxon>
        <taxon>Marasmiineae</taxon>
        <taxon>Omphalotaceae</taxon>
        <taxon>Marasmiellus</taxon>
    </lineage>
</organism>
<accession>A0ABR1JSC3</accession>
<dbReference type="EMBL" id="JBANRG010000008">
    <property type="protein sequence ID" value="KAK7464232.1"/>
    <property type="molecule type" value="Genomic_DNA"/>
</dbReference>
<reference evidence="1 2" key="1">
    <citation type="submission" date="2024-01" db="EMBL/GenBank/DDBJ databases">
        <title>A draft genome for the cacao thread blight pathogen Marasmiellus scandens.</title>
        <authorList>
            <person name="Baruah I.K."/>
            <person name="Leung J."/>
            <person name="Bukari Y."/>
            <person name="Amoako-Attah I."/>
            <person name="Meinhardt L.W."/>
            <person name="Bailey B.A."/>
            <person name="Cohen S.P."/>
        </authorList>
    </citation>
    <scope>NUCLEOTIDE SEQUENCE [LARGE SCALE GENOMIC DNA]</scope>
    <source>
        <strain evidence="1 2">GH-19</strain>
    </source>
</reference>
<keyword evidence="2" id="KW-1185">Reference proteome</keyword>
<dbReference type="Gene3D" id="3.30.710.10">
    <property type="entry name" value="Potassium Channel Kv1.1, Chain A"/>
    <property type="match status" value="1"/>
</dbReference>
<evidence type="ECO:0000313" key="1">
    <source>
        <dbReference type="EMBL" id="KAK7464232.1"/>
    </source>
</evidence>
<dbReference type="InterPro" id="IPR011333">
    <property type="entry name" value="SKP1/BTB/POZ_sf"/>
</dbReference>
<evidence type="ECO:0008006" key="3">
    <source>
        <dbReference type="Google" id="ProtNLM"/>
    </source>
</evidence>
<sequence>MSSRIPDQTPEKVSEIFNAESGGDTIFRSSDKVLFYVHQKNLEFMSEGFPPTSHISSSSEIISLPESSSTLELLFQYTYHRLPPDLDNLKFRELMTLAEAAEKYVIHYARKLCVLQMSKFISKHPLELLAFAAEHDHETLMYEVAPLLIAKPLSEIAYLLPSSLYIPWSLYHDQLMSEIPYDIASKHFKKGEKLECSQYSKHDEFWRTKIGEWREKIITDASPRCQLDKLLDSVDKRHLGECCEALLQWRAELRDEVKGLKGLRFFVEQHRAKRSAR</sequence>
<comment type="caution">
    <text evidence="1">The sequence shown here is derived from an EMBL/GenBank/DDBJ whole genome shotgun (WGS) entry which is preliminary data.</text>
</comment>
<proteinExistence type="predicted"/>